<comment type="similarity">
    <text evidence="1 7 8">Belongs to the universal ribosomal protein uL22 family.</text>
</comment>
<evidence type="ECO:0000256" key="10">
    <source>
        <dbReference type="RuleBase" id="RU004008"/>
    </source>
</evidence>
<comment type="function">
    <text evidence="7">The globular domain of the protein is located near the polypeptide exit tunnel on the outside of the subunit, while an extended beta-hairpin is found that lines the wall of the exit tunnel in the center of the 70S ribosome.</text>
</comment>
<dbReference type="EMBL" id="KT006982">
    <property type="protein sequence ID" value="AKQ01878.1"/>
    <property type="molecule type" value="Genomic_DNA"/>
</dbReference>
<dbReference type="Pfam" id="PF00237">
    <property type="entry name" value="Ribosomal_L22"/>
    <property type="match status" value="1"/>
</dbReference>
<dbReference type="InterPro" id="IPR036394">
    <property type="entry name" value="Ribosomal_uL22_sf"/>
</dbReference>
<name>A0A0H4T2M5_9DELT</name>
<dbReference type="GO" id="GO:0003735">
    <property type="term" value="F:structural constituent of ribosome"/>
    <property type="evidence" value="ECO:0007669"/>
    <property type="project" value="InterPro"/>
</dbReference>
<evidence type="ECO:0000313" key="11">
    <source>
        <dbReference type="EMBL" id="AKQ01878.1"/>
    </source>
</evidence>
<evidence type="ECO:0000256" key="2">
    <source>
        <dbReference type="ARBA" id="ARBA00022730"/>
    </source>
</evidence>
<dbReference type="AlphaFoldDB" id="A0A0H4T2M5"/>
<reference evidence="11" key="1">
    <citation type="journal article" date="2015" name="ISME J.">
        <title>Aquifer environment selects for microbial species cohorts in sediment and groundwater.</title>
        <authorList>
            <person name="Hug L.A."/>
            <person name="Thomas B.C."/>
            <person name="Brown C.T."/>
            <person name="Frischkorn K.R."/>
            <person name="Williams K.H."/>
            <person name="Tringe S.G."/>
            <person name="Banfield J.F."/>
        </authorList>
    </citation>
    <scope>NUCLEOTIDE SEQUENCE</scope>
</reference>
<dbReference type="InterPro" id="IPR047867">
    <property type="entry name" value="Ribosomal_uL22_bac/org-type"/>
</dbReference>
<evidence type="ECO:0000256" key="7">
    <source>
        <dbReference type="HAMAP-Rule" id="MF_01331"/>
    </source>
</evidence>
<keyword evidence="4 7" id="KW-0689">Ribosomal protein</keyword>
<dbReference type="Gene3D" id="3.90.470.10">
    <property type="entry name" value="Ribosomal protein L22/L17"/>
    <property type="match status" value="1"/>
</dbReference>
<sequence>MESKAIARYAKVSPQKARLVVDLIRGKKVNDAISTLAFTRKAVSKLVNKILRSAIANAENTKKMDVDTLYIKKAYVDQAPTTKRIHAKAMGRANVIRRRSSHITIILDEL</sequence>
<dbReference type="HAMAP" id="MF_01331_B">
    <property type="entry name" value="Ribosomal_uL22_B"/>
    <property type="match status" value="1"/>
</dbReference>
<dbReference type="PANTHER" id="PTHR13501">
    <property type="entry name" value="CHLOROPLAST 50S RIBOSOMAL PROTEIN L22-RELATED"/>
    <property type="match status" value="1"/>
</dbReference>
<proteinExistence type="inferred from homology"/>
<dbReference type="CDD" id="cd00336">
    <property type="entry name" value="Ribosomal_L22"/>
    <property type="match status" value="1"/>
</dbReference>
<keyword evidence="2 7" id="KW-0699">rRNA-binding</keyword>
<gene>
    <name evidence="7 11" type="primary">rplV</name>
</gene>
<accession>A0A0H4T2M5</accession>
<evidence type="ECO:0000256" key="4">
    <source>
        <dbReference type="ARBA" id="ARBA00022980"/>
    </source>
</evidence>
<keyword evidence="5 7" id="KW-0687">Ribonucleoprotein</keyword>
<evidence type="ECO:0000256" key="1">
    <source>
        <dbReference type="ARBA" id="ARBA00009451"/>
    </source>
</evidence>
<evidence type="ECO:0000256" key="5">
    <source>
        <dbReference type="ARBA" id="ARBA00023274"/>
    </source>
</evidence>
<protein>
    <recommendedName>
        <fullName evidence="6 7">Large ribosomal subunit protein uL22</fullName>
    </recommendedName>
</protein>
<organism evidence="11">
    <name type="scientific">uncultured delta proteobacterium Rifle_16ft_4_minimus_2971</name>
    <dbReference type="NCBI Taxonomy" id="1665178"/>
    <lineage>
        <taxon>Bacteria</taxon>
        <taxon>Deltaproteobacteria</taxon>
        <taxon>environmental samples</taxon>
    </lineage>
</organism>
<dbReference type="GO" id="GO:0006412">
    <property type="term" value="P:translation"/>
    <property type="evidence" value="ECO:0007669"/>
    <property type="project" value="UniProtKB-UniRule"/>
</dbReference>
<evidence type="ECO:0000256" key="6">
    <source>
        <dbReference type="ARBA" id="ARBA00035207"/>
    </source>
</evidence>
<dbReference type="InterPro" id="IPR001063">
    <property type="entry name" value="Ribosomal_uL22"/>
</dbReference>
<dbReference type="PANTHER" id="PTHR13501:SF8">
    <property type="entry name" value="LARGE RIBOSOMAL SUBUNIT PROTEIN UL22M"/>
    <property type="match status" value="1"/>
</dbReference>
<dbReference type="GO" id="GO:0022625">
    <property type="term" value="C:cytosolic large ribosomal subunit"/>
    <property type="evidence" value="ECO:0007669"/>
    <property type="project" value="TreeGrafter"/>
</dbReference>
<dbReference type="InterPro" id="IPR005727">
    <property type="entry name" value="Ribosomal_uL22_bac/chlpt-type"/>
</dbReference>
<evidence type="ECO:0000256" key="3">
    <source>
        <dbReference type="ARBA" id="ARBA00022884"/>
    </source>
</evidence>
<comment type="function">
    <text evidence="7 10">This protein binds specifically to 23S rRNA; its binding is stimulated by other ribosomal proteins, e.g., L4, L17, and L20. It is important during the early stages of 50S assembly. It makes multiple contacts with different domains of the 23S rRNA in the assembled 50S subunit and ribosome.</text>
</comment>
<dbReference type="NCBIfam" id="TIGR01044">
    <property type="entry name" value="rplV_bact"/>
    <property type="match status" value="1"/>
</dbReference>
<keyword evidence="3 7" id="KW-0694">RNA-binding</keyword>
<dbReference type="SUPFAM" id="SSF54843">
    <property type="entry name" value="Ribosomal protein L22"/>
    <property type="match status" value="1"/>
</dbReference>
<comment type="subunit">
    <text evidence="7 9">Part of the 50S ribosomal subunit.</text>
</comment>
<evidence type="ECO:0000256" key="8">
    <source>
        <dbReference type="RuleBase" id="RU004005"/>
    </source>
</evidence>
<dbReference type="GO" id="GO:0019843">
    <property type="term" value="F:rRNA binding"/>
    <property type="evidence" value="ECO:0007669"/>
    <property type="project" value="UniProtKB-UniRule"/>
</dbReference>
<evidence type="ECO:0000256" key="9">
    <source>
        <dbReference type="RuleBase" id="RU004006"/>
    </source>
</evidence>